<dbReference type="PANTHER" id="PTHR42180">
    <property type="entry name" value="HOMOLOGY DOMAIN-CONTAINING PROTEIN,PUTATIVE-RELATED"/>
    <property type="match status" value="1"/>
</dbReference>
<organism evidence="3 4">
    <name type="scientific">Trypanosoma cruzi</name>
    <dbReference type="NCBI Taxonomy" id="5693"/>
    <lineage>
        <taxon>Eukaryota</taxon>
        <taxon>Discoba</taxon>
        <taxon>Euglenozoa</taxon>
        <taxon>Kinetoplastea</taxon>
        <taxon>Metakinetoplastina</taxon>
        <taxon>Trypanosomatida</taxon>
        <taxon>Trypanosomatidae</taxon>
        <taxon>Trypanosoma</taxon>
        <taxon>Schizotrypanum</taxon>
    </lineage>
</organism>
<dbReference type="EMBL" id="PRFA01000206">
    <property type="protein sequence ID" value="PWU84729.1"/>
    <property type="molecule type" value="Genomic_DNA"/>
</dbReference>
<reference evidence="3 4" key="1">
    <citation type="journal article" date="2018" name="Microb. Genom.">
        <title>Expanding an expanded genome: long-read sequencing of Trypanosoma cruzi.</title>
        <authorList>
            <person name="Berna L."/>
            <person name="Rodriguez M."/>
            <person name="Chiribao M.L."/>
            <person name="Parodi-Talice A."/>
            <person name="Pita S."/>
            <person name="Rijo G."/>
            <person name="Alvarez-Valin F."/>
            <person name="Robello C."/>
        </authorList>
    </citation>
    <scope>NUCLEOTIDE SEQUENCE [LARGE SCALE GENOMIC DNA]</scope>
    <source>
        <strain evidence="3 4">Dm28c</strain>
    </source>
</reference>
<evidence type="ECO:0008006" key="5">
    <source>
        <dbReference type="Google" id="ProtNLM"/>
    </source>
</evidence>
<sequence>MSVLIGRRELFAFAERYSSCRLKDYTDLADGVVLCNLFNLVFPEMRIRTASPQTHTLSQRTQINWAALRSALDEVGIPQNLLDQGAIHEGDAKEGFSALVLFYFLYHLTKRTDFSAEFAADVSDVLTEFLQSIDSIAALFVGGALPLDAVPPQLQELLSKATMARKRRTVSKHVQRGEGSMAAASLFTSGEDNGARFERQLSFDSEVTSVGQPVLDDEAVRAKRVSHVPVMDTARNGQPHDHDKRRKSNKEKTVSGKVPERNRSVSISSRSSQMTRGEKDLMDTDAVKREVELQQALISKSEECEKLKMQKMELLSKMEKMGEEKSVNLFSAMPDGKDATKQKLEEEQRRVTILEEELMYLRRILQKTREERCNQIPLTGSFAEELLKDVVDTETGEVVNVHETATSLHGVILDALRDSPRRRREAQRWLWLIVSAYHVIETRLVTACDVAAMEWQRLEKKIVDGNHHSHSGGADIGGSCNSASEATAELPSTPGTIAKKLRSFQRVSPFSFSPGVAASTACVDLSKLETEMERRQQQFEKQLADLHTNEKNLRQRVHQLEMRLRRLAKKTIERELNWKSLCASIHEAERTSFAIAEAESAEEVEQLLTRRQLLYARADEESAVLVQQGADDTFDFESEPTGVHEVCEAMQTLVLSVTQDRDRLQREIVELWKEMQTSVQLPETTAHTSALKDEIQNRLLEQKEYEQDEVWFVRAESRPPYTLSCPSTKRASVTPQTTSRSVVQDGATPFARNLSVLLASVTPA</sequence>
<dbReference type="SUPFAM" id="SSF47576">
    <property type="entry name" value="Calponin-homology domain, CH-domain"/>
    <property type="match status" value="1"/>
</dbReference>
<feature type="coiled-coil region" evidence="1">
    <location>
        <begin position="525"/>
        <end position="570"/>
    </location>
</feature>
<dbReference type="VEuPathDB" id="TriTrypDB:BCY84_00472"/>
<proteinExistence type="predicted"/>
<feature type="region of interest" description="Disordered" evidence="2">
    <location>
        <begin position="218"/>
        <end position="279"/>
    </location>
</feature>
<dbReference type="VEuPathDB" id="TriTrypDB:TcBrA4_0131480"/>
<dbReference type="VEuPathDB" id="TriTrypDB:C4B63_206g8"/>
<dbReference type="InterPro" id="IPR036872">
    <property type="entry name" value="CH_dom_sf"/>
</dbReference>
<gene>
    <name evidence="3" type="ORF">C4B63_206g8</name>
</gene>
<dbReference type="VEuPathDB" id="TriTrypDB:TCDM_09947"/>
<evidence type="ECO:0000313" key="3">
    <source>
        <dbReference type="EMBL" id="PWU84729.1"/>
    </source>
</evidence>
<dbReference type="VEuPathDB" id="TriTrypDB:Tc_MARK_3318"/>
<protein>
    <recommendedName>
        <fullName evidence="5">Calponin-homology (CH) domain-containing protein</fullName>
    </recommendedName>
</protein>
<feature type="compositionally biased region" description="Basic and acidic residues" evidence="2">
    <location>
        <begin position="250"/>
        <end position="263"/>
    </location>
</feature>
<dbReference type="VEuPathDB" id="TriTrypDB:TcG_07441"/>
<evidence type="ECO:0000256" key="2">
    <source>
        <dbReference type="SAM" id="MobiDB-lite"/>
    </source>
</evidence>
<comment type="caution">
    <text evidence="3">The sequence shown here is derived from an EMBL/GenBank/DDBJ whole genome shotgun (WGS) entry which is preliminary data.</text>
</comment>
<evidence type="ECO:0000313" key="4">
    <source>
        <dbReference type="Proteomes" id="UP000246121"/>
    </source>
</evidence>
<dbReference type="VEuPathDB" id="TriTrypDB:TCDM_09948"/>
<dbReference type="PANTHER" id="PTHR42180:SF6">
    <property type="entry name" value="CALPONIN-HOMOLOGY (CH) DOMAIN-CONTAINING PROTEIN"/>
    <property type="match status" value="1"/>
</dbReference>
<evidence type="ECO:0000256" key="1">
    <source>
        <dbReference type="SAM" id="Coils"/>
    </source>
</evidence>
<dbReference type="AlphaFoldDB" id="A0A2V2UKS9"/>
<dbReference type="VEuPathDB" id="TriTrypDB:C3747_264g11"/>
<dbReference type="Proteomes" id="UP000246121">
    <property type="component" value="Unassembled WGS sequence"/>
</dbReference>
<dbReference type="VEuPathDB" id="TriTrypDB:TcCLB.510943.120"/>
<accession>A0A2V2UKS9</accession>
<dbReference type="VEuPathDB" id="TriTrypDB:TCSYLVIO_004521"/>
<name>A0A2V2UKS9_TRYCR</name>
<keyword evidence="1" id="KW-0175">Coiled coil</keyword>
<dbReference type="VEuPathDB" id="TriTrypDB:ECC02_005275"/>
<feature type="coiled-coil region" evidence="1">
    <location>
        <begin position="304"/>
        <end position="371"/>
    </location>
</feature>
<dbReference type="VEuPathDB" id="TriTrypDB:TcCLB.504867.60"/>
<dbReference type="VEuPathDB" id="TriTrypDB:TcCL_ESM04640"/>